<protein>
    <recommendedName>
        <fullName evidence="3">RNA-directed DNA polymerase from mobile element jockey-like</fullName>
    </recommendedName>
</protein>
<sequence length="182" mass="21665">MHLLDSCFSLCLDAFNIKYHLFTIFYLQTYCLSQFTYGLGTVTLNSKTNEYLNIAQNNLLRQMIELKSRCHMSNILKCLKIFNFGQLYLQSKLSFIETLKYNYLASQIFHDLSINPRIKGSRLKSFDQDITILEDFFKSNIFKDWRTKKESKDKVYLLPPNINQKLIIYFTLPQYSKRDFNI</sequence>
<accession>A0A3M7R334</accession>
<comment type="caution">
    <text evidence="1">The sequence shown here is derived from an EMBL/GenBank/DDBJ whole genome shotgun (WGS) entry which is preliminary data.</text>
</comment>
<reference evidence="1 2" key="1">
    <citation type="journal article" date="2018" name="Sci. Rep.">
        <title>Genomic signatures of local adaptation to the degree of environmental predictability in rotifers.</title>
        <authorList>
            <person name="Franch-Gras L."/>
            <person name="Hahn C."/>
            <person name="Garcia-Roger E.M."/>
            <person name="Carmona M.J."/>
            <person name="Serra M."/>
            <person name="Gomez A."/>
        </authorList>
    </citation>
    <scope>NUCLEOTIDE SEQUENCE [LARGE SCALE GENOMIC DNA]</scope>
    <source>
        <strain evidence="1">HYR1</strain>
    </source>
</reference>
<gene>
    <name evidence="1" type="ORF">BpHYR1_049432</name>
</gene>
<dbReference type="EMBL" id="REGN01004374">
    <property type="protein sequence ID" value="RNA17771.1"/>
    <property type="molecule type" value="Genomic_DNA"/>
</dbReference>
<organism evidence="1 2">
    <name type="scientific">Brachionus plicatilis</name>
    <name type="common">Marine rotifer</name>
    <name type="synonym">Brachionus muelleri</name>
    <dbReference type="NCBI Taxonomy" id="10195"/>
    <lineage>
        <taxon>Eukaryota</taxon>
        <taxon>Metazoa</taxon>
        <taxon>Spiralia</taxon>
        <taxon>Gnathifera</taxon>
        <taxon>Rotifera</taxon>
        <taxon>Eurotatoria</taxon>
        <taxon>Monogononta</taxon>
        <taxon>Pseudotrocha</taxon>
        <taxon>Ploima</taxon>
        <taxon>Brachionidae</taxon>
        <taxon>Brachionus</taxon>
    </lineage>
</organism>
<evidence type="ECO:0008006" key="3">
    <source>
        <dbReference type="Google" id="ProtNLM"/>
    </source>
</evidence>
<dbReference type="AlphaFoldDB" id="A0A3M7R334"/>
<proteinExistence type="predicted"/>
<evidence type="ECO:0000313" key="1">
    <source>
        <dbReference type="EMBL" id="RNA17771.1"/>
    </source>
</evidence>
<keyword evidence="2" id="KW-1185">Reference proteome</keyword>
<name>A0A3M7R334_BRAPC</name>
<dbReference type="Proteomes" id="UP000276133">
    <property type="component" value="Unassembled WGS sequence"/>
</dbReference>
<evidence type="ECO:0000313" key="2">
    <source>
        <dbReference type="Proteomes" id="UP000276133"/>
    </source>
</evidence>